<keyword evidence="2" id="KW-0812">Transmembrane</keyword>
<evidence type="ECO:0000313" key="4">
    <source>
        <dbReference type="WBParaSite" id="Csp11.Scaffold629.g9715.t1"/>
    </source>
</evidence>
<keyword evidence="3" id="KW-1185">Reference proteome</keyword>
<evidence type="ECO:0000256" key="2">
    <source>
        <dbReference type="SAM" id="Phobius"/>
    </source>
</evidence>
<dbReference type="eggNOG" id="ENOG502TJ9Q">
    <property type="taxonomic scope" value="Eukaryota"/>
</dbReference>
<name>A0A1I7UIQ0_9PELO</name>
<dbReference type="WBParaSite" id="Csp11.Scaffold629.g9715.t1">
    <property type="protein sequence ID" value="Csp11.Scaffold629.g9715.t1"/>
    <property type="gene ID" value="Csp11.Scaffold629.g9715"/>
</dbReference>
<evidence type="ECO:0000313" key="3">
    <source>
        <dbReference type="Proteomes" id="UP000095282"/>
    </source>
</evidence>
<evidence type="ECO:0000256" key="1">
    <source>
        <dbReference type="SAM" id="MobiDB-lite"/>
    </source>
</evidence>
<dbReference type="AlphaFoldDB" id="A0A1I7UIQ0"/>
<keyword evidence="2" id="KW-0472">Membrane</keyword>
<organism evidence="3 4">
    <name type="scientific">Caenorhabditis tropicalis</name>
    <dbReference type="NCBI Taxonomy" id="1561998"/>
    <lineage>
        <taxon>Eukaryota</taxon>
        <taxon>Metazoa</taxon>
        <taxon>Ecdysozoa</taxon>
        <taxon>Nematoda</taxon>
        <taxon>Chromadorea</taxon>
        <taxon>Rhabditida</taxon>
        <taxon>Rhabditina</taxon>
        <taxon>Rhabditomorpha</taxon>
        <taxon>Rhabditoidea</taxon>
        <taxon>Rhabditidae</taxon>
        <taxon>Peloderinae</taxon>
        <taxon>Caenorhabditis</taxon>
    </lineage>
</organism>
<sequence length="84" mass="9256">MDKNILNIKNEKDWELVLPTYGPAAGITLLVAVASFSCLGYYFYKKHKARRALLDDVEPNATEMQAQNVESSGHVAAEAETADL</sequence>
<accession>A0A1I7UIQ0</accession>
<proteinExistence type="predicted"/>
<reference evidence="4" key="1">
    <citation type="submission" date="2016-11" db="UniProtKB">
        <authorList>
            <consortium name="WormBaseParasite"/>
        </authorList>
    </citation>
    <scope>IDENTIFICATION</scope>
</reference>
<dbReference type="Proteomes" id="UP000095282">
    <property type="component" value="Unplaced"/>
</dbReference>
<feature type="transmembrane region" description="Helical" evidence="2">
    <location>
        <begin position="20"/>
        <end position="44"/>
    </location>
</feature>
<keyword evidence="2" id="KW-1133">Transmembrane helix</keyword>
<feature type="region of interest" description="Disordered" evidence="1">
    <location>
        <begin position="64"/>
        <end position="84"/>
    </location>
</feature>
<protein>
    <submittedName>
        <fullName evidence="4">Transmembrane protein</fullName>
    </submittedName>
</protein>